<evidence type="ECO:0000313" key="1">
    <source>
        <dbReference type="EMBL" id="MCR2043152.1"/>
    </source>
</evidence>
<sequence length="56" mass="6529">MLKIEKIEEKIELLDVEAQADPCKYKYERDKVTGTYDCLHDCTKGGKRTPYQSIAY</sequence>
<dbReference type="EMBL" id="JANJZL010000002">
    <property type="protein sequence ID" value="MCR2043152.1"/>
    <property type="molecule type" value="Genomic_DNA"/>
</dbReference>
<evidence type="ECO:0000313" key="2">
    <source>
        <dbReference type="Proteomes" id="UP001142078"/>
    </source>
</evidence>
<dbReference type="AlphaFoldDB" id="A0A9X2MHB3"/>
<name>A0A9X2MHB3_9FIRM</name>
<organism evidence="1 2">
    <name type="scientific">Anaerosalibacter massiliensis</name>
    <dbReference type="NCBI Taxonomy" id="1347392"/>
    <lineage>
        <taxon>Bacteria</taxon>
        <taxon>Bacillati</taxon>
        <taxon>Bacillota</taxon>
        <taxon>Tissierellia</taxon>
        <taxon>Tissierellales</taxon>
        <taxon>Sporanaerobacteraceae</taxon>
        <taxon>Anaerosalibacter</taxon>
    </lineage>
</organism>
<gene>
    <name evidence="1" type="ORF">NSA23_03375</name>
</gene>
<protein>
    <submittedName>
        <fullName evidence="1">Uncharacterized protein</fullName>
    </submittedName>
</protein>
<comment type="caution">
    <text evidence="1">The sequence shown here is derived from an EMBL/GenBank/DDBJ whole genome shotgun (WGS) entry which is preliminary data.</text>
</comment>
<keyword evidence="2" id="KW-1185">Reference proteome</keyword>
<dbReference type="RefSeq" id="WP_187116644.1">
    <property type="nucleotide sequence ID" value="NZ_CABKTM010000016.1"/>
</dbReference>
<reference evidence="1" key="1">
    <citation type="submission" date="2022-07" db="EMBL/GenBank/DDBJ databases">
        <title>Enhanced cultured diversity of the mouse gut microbiota enables custom-made synthetic communities.</title>
        <authorList>
            <person name="Afrizal A."/>
        </authorList>
    </citation>
    <scope>NUCLEOTIDE SEQUENCE</scope>
    <source>
        <strain evidence="1">DSM 29482</strain>
    </source>
</reference>
<accession>A0A9X2MHB3</accession>
<proteinExistence type="predicted"/>
<dbReference type="Proteomes" id="UP001142078">
    <property type="component" value="Unassembled WGS sequence"/>
</dbReference>